<gene>
    <name evidence="5" type="ORF">HPB51_003336</name>
</gene>
<evidence type="ECO:0000256" key="1">
    <source>
        <dbReference type="ARBA" id="ARBA00008361"/>
    </source>
</evidence>
<dbReference type="PANTHER" id="PTHR12176:SF80">
    <property type="entry name" value="EEF1A LYSINE METHYLTRANSFERASE 4"/>
    <property type="match status" value="1"/>
</dbReference>
<dbReference type="VEuPathDB" id="VectorBase:LOC119160934"/>
<reference evidence="5" key="2">
    <citation type="submission" date="2021-09" db="EMBL/GenBank/DDBJ databases">
        <authorList>
            <person name="Jia N."/>
            <person name="Wang J."/>
            <person name="Shi W."/>
            <person name="Du L."/>
            <person name="Sun Y."/>
            <person name="Zhan W."/>
            <person name="Jiang J."/>
            <person name="Wang Q."/>
            <person name="Zhang B."/>
            <person name="Ji P."/>
            <person name="Sakyi L.B."/>
            <person name="Cui X."/>
            <person name="Yuan T."/>
            <person name="Jiang B."/>
            <person name="Yang W."/>
            <person name="Lam T.T.-Y."/>
            <person name="Chang Q."/>
            <person name="Ding S."/>
            <person name="Wang X."/>
            <person name="Zhu J."/>
            <person name="Ruan X."/>
            <person name="Zhao L."/>
            <person name="Wei J."/>
            <person name="Que T."/>
            <person name="Du C."/>
            <person name="Cheng J."/>
            <person name="Dai P."/>
            <person name="Han X."/>
            <person name="Huang E."/>
            <person name="Gao Y."/>
            <person name="Liu J."/>
            <person name="Shao H."/>
            <person name="Ye R."/>
            <person name="Li L."/>
            <person name="Wei W."/>
            <person name="Wang X."/>
            <person name="Wang C."/>
            <person name="Huo Q."/>
            <person name="Li W."/>
            <person name="Guo W."/>
            <person name="Chen H."/>
            <person name="Chen S."/>
            <person name="Zhou L."/>
            <person name="Zhou L."/>
            <person name="Ni X."/>
            <person name="Tian J."/>
            <person name="Zhou Y."/>
            <person name="Sheng Y."/>
            <person name="Liu T."/>
            <person name="Pan Y."/>
            <person name="Xia L."/>
            <person name="Li J."/>
            <person name="Zhao F."/>
            <person name="Cao W."/>
        </authorList>
    </citation>
    <scope>NUCLEOTIDE SEQUENCE</scope>
    <source>
        <strain evidence="5">Rmic-2018</strain>
        <tissue evidence="5">Larvae</tissue>
    </source>
</reference>
<evidence type="ECO:0000313" key="6">
    <source>
        <dbReference type="Proteomes" id="UP000821866"/>
    </source>
</evidence>
<accession>A0A9J6EX17</accession>
<dbReference type="InterPro" id="IPR051419">
    <property type="entry name" value="Lys/N-term_MeTrsfase_sf"/>
</dbReference>
<dbReference type="InterPro" id="IPR029063">
    <property type="entry name" value="SAM-dependent_MTases_sf"/>
</dbReference>
<dbReference type="GO" id="GO:0032259">
    <property type="term" value="P:methylation"/>
    <property type="evidence" value="ECO:0007669"/>
    <property type="project" value="UniProtKB-KW"/>
</dbReference>
<dbReference type="InterPro" id="IPR013216">
    <property type="entry name" value="Methyltransf_11"/>
</dbReference>
<evidence type="ECO:0000313" key="5">
    <source>
        <dbReference type="EMBL" id="KAH8038833.1"/>
    </source>
</evidence>
<dbReference type="SUPFAM" id="SSF53335">
    <property type="entry name" value="S-adenosyl-L-methionine-dependent methyltransferases"/>
    <property type="match status" value="1"/>
</dbReference>
<evidence type="ECO:0000256" key="3">
    <source>
        <dbReference type="ARBA" id="ARBA00022679"/>
    </source>
</evidence>
<reference evidence="5" key="1">
    <citation type="journal article" date="2020" name="Cell">
        <title>Large-Scale Comparative Analyses of Tick Genomes Elucidate Their Genetic Diversity and Vector Capacities.</title>
        <authorList>
            <consortium name="Tick Genome and Microbiome Consortium (TIGMIC)"/>
            <person name="Jia N."/>
            <person name="Wang J."/>
            <person name="Shi W."/>
            <person name="Du L."/>
            <person name="Sun Y."/>
            <person name="Zhan W."/>
            <person name="Jiang J.F."/>
            <person name="Wang Q."/>
            <person name="Zhang B."/>
            <person name="Ji P."/>
            <person name="Bell-Sakyi L."/>
            <person name="Cui X.M."/>
            <person name="Yuan T.T."/>
            <person name="Jiang B.G."/>
            <person name="Yang W.F."/>
            <person name="Lam T.T."/>
            <person name="Chang Q.C."/>
            <person name="Ding S.J."/>
            <person name="Wang X.J."/>
            <person name="Zhu J.G."/>
            <person name="Ruan X.D."/>
            <person name="Zhao L."/>
            <person name="Wei J.T."/>
            <person name="Ye R.Z."/>
            <person name="Que T.C."/>
            <person name="Du C.H."/>
            <person name="Zhou Y.H."/>
            <person name="Cheng J.X."/>
            <person name="Dai P.F."/>
            <person name="Guo W.B."/>
            <person name="Han X.H."/>
            <person name="Huang E.J."/>
            <person name="Li L.F."/>
            <person name="Wei W."/>
            <person name="Gao Y.C."/>
            <person name="Liu J.Z."/>
            <person name="Shao H.Z."/>
            <person name="Wang X."/>
            <person name="Wang C.C."/>
            <person name="Yang T.C."/>
            <person name="Huo Q.B."/>
            <person name="Li W."/>
            <person name="Chen H.Y."/>
            <person name="Chen S.E."/>
            <person name="Zhou L.G."/>
            <person name="Ni X.B."/>
            <person name="Tian J.H."/>
            <person name="Sheng Y."/>
            <person name="Liu T."/>
            <person name="Pan Y.S."/>
            <person name="Xia L.Y."/>
            <person name="Li J."/>
            <person name="Zhao F."/>
            <person name="Cao W.C."/>
        </authorList>
    </citation>
    <scope>NUCLEOTIDE SEQUENCE</scope>
    <source>
        <strain evidence="5">Rmic-2018</strain>
    </source>
</reference>
<protein>
    <recommendedName>
        <fullName evidence="4">Methyltransferase type 11 domain-containing protein</fullName>
    </recommendedName>
</protein>
<keyword evidence="2" id="KW-0489">Methyltransferase</keyword>
<feature type="domain" description="Methyltransferase type 11" evidence="4">
    <location>
        <begin position="62"/>
        <end position="155"/>
    </location>
</feature>
<proteinExistence type="inferred from homology"/>
<keyword evidence="6" id="KW-1185">Reference proteome</keyword>
<dbReference type="Gene3D" id="3.40.50.150">
    <property type="entry name" value="Vaccinia Virus protein VP39"/>
    <property type="match status" value="1"/>
</dbReference>
<dbReference type="EMBL" id="JABSTU010000001">
    <property type="protein sequence ID" value="KAH8038833.1"/>
    <property type="molecule type" value="Genomic_DNA"/>
</dbReference>
<dbReference type="Pfam" id="PF08241">
    <property type="entry name" value="Methyltransf_11"/>
    <property type="match status" value="1"/>
</dbReference>
<dbReference type="PANTHER" id="PTHR12176">
    <property type="entry name" value="SAM-DEPENDENT METHYLTRANSFERASE SUPERFAMILY PROTEIN"/>
    <property type="match status" value="1"/>
</dbReference>
<organism evidence="5 6">
    <name type="scientific">Rhipicephalus microplus</name>
    <name type="common">Cattle tick</name>
    <name type="synonym">Boophilus microplus</name>
    <dbReference type="NCBI Taxonomy" id="6941"/>
    <lineage>
        <taxon>Eukaryota</taxon>
        <taxon>Metazoa</taxon>
        <taxon>Ecdysozoa</taxon>
        <taxon>Arthropoda</taxon>
        <taxon>Chelicerata</taxon>
        <taxon>Arachnida</taxon>
        <taxon>Acari</taxon>
        <taxon>Parasitiformes</taxon>
        <taxon>Ixodida</taxon>
        <taxon>Ixodoidea</taxon>
        <taxon>Ixodidae</taxon>
        <taxon>Rhipicephalinae</taxon>
        <taxon>Rhipicephalus</taxon>
        <taxon>Boophilus</taxon>
    </lineage>
</organism>
<sequence length="237" mass="27566">MNSVATIPKENASYCDVAYWDDRYRNEDTYDWLLPYHTYAHLIKQHVHDTDRILMLVPLSELLYKDGFRNIENIDYSHVVINNMSVHCSDCAKMKWHVMDATNLQFLESSFDVVIEKATIDSMMVKEKDPWNVSEQTKATVTKVSRVLRSGGRFISITFAQPHFRSPLYANVQYDWSVDTFKFGTSFHYFCYVMTKGRELSLGATPCYHLPIFRRNSNASQSSEPENEDFLLKILAS</sequence>
<comment type="similarity">
    <text evidence="1">Belongs to the methyltransferase superfamily.</text>
</comment>
<keyword evidence="3" id="KW-0808">Transferase</keyword>
<dbReference type="Proteomes" id="UP000821866">
    <property type="component" value="Chromosome 1"/>
</dbReference>
<evidence type="ECO:0000256" key="2">
    <source>
        <dbReference type="ARBA" id="ARBA00022603"/>
    </source>
</evidence>
<evidence type="ECO:0000259" key="4">
    <source>
        <dbReference type="Pfam" id="PF08241"/>
    </source>
</evidence>
<name>A0A9J6EX17_RHIMP</name>
<dbReference type="GO" id="GO:0008757">
    <property type="term" value="F:S-adenosylmethionine-dependent methyltransferase activity"/>
    <property type="evidence" value="ECO:0007669"/>
    <property type="project" value="InterPro"/>
</dbReference>
<dbReference type="AlphaFoldDB" id="A0A9J6EX17"/>
<comment type="caution">
    <text evidence="5">The sequence shown here is derived from an EMBL/GenBank/DDBJ whole genome shotgun (WGS) entry which is preliminary data.</text>
</comment>